<name>D0SBA0_ACIJO</name>
<proteinExistence type="predicted"/>
<dbReference type="AlphaFoldDB" id="D0SBA0"/>
<evidence type="ECO:0000313" key="1">
    <source>
        <dbReference type="EMBL" id="EEY96432.1"/>
    </source>
</evidence>
<dbReference type="Proteomes" id="UP000012047">
    <property type="component" value="Unassembled WGS sequence"/>
</dbReference>
<dbReference type="InterPro" id="IPR041160">
    <property type="entry name" value="LD_cluster2"/>
</dbReference>
<dbReference type="InterPro" id="IPR035897">
    <property type="entry name" value="Toll_tir_struct_dom_sf"/>
</dbReference>
<dbReference type="SUPFAM" id="SSF52200">
    <property type="entry name" value="Toll/Interleukin receptor TIR domain"/>
    <property type="match status" value="1"/>
</dbReference>
<dbReference type="Pfam" id="PF18163">
    <property type="entry name" value="LD_cluster2"/>
    <property type="match status" value="1"/>
</dbReference>
<evidence type="ECO:0000313" key="2">
    <source>
        <dbReference type="Proteomes" id="UP000012047"/>
    </source>
</evidence>
<gene>
    <name evidence="1" type="ORF">HMPREF0016_01123</name>
</gene>
<evidence type="ECO:0008006" key="3">
    <source>
        <dbReference type="Google" id="ProtNLM"/>
    </source>
</evidence>
<dbReference type="HOGENOM" id="CLU_024377_0_0_6"/>
<reference evidence="2" key="1">
    <citation type="journal article" date="2012" name="PLoS ONE">
        <title>The success of Acinetobacter species; genetic, metabolic and virulence attributes.</title>
        <authorList>
            <person name="Peleg A.Y."/>
            <person name="de Breij A."/>
            <person name="Adams M.D."/>
            <person name="Cerqueira G.M."/>
            <person name="Mocali S."/>
            <person name="Galardini M."/>
            <person name="Nibbering P.H."/>
            <person name="Earl A.M."/>
            <person name="Ward D.V."/>
            <person name="Paterson D.L."/>
            <person name="Seifert H."/>
            <person name="Dijkshoorn L."/>
        </authorList>
    </citation>
    <scope>NUCLEOTIDE SEQUENCE [LARGE SCALE GENOMIC DNA]</scope>
    <source>
        <strain evidence="2">SH046</strain>
    </source>
</reference>
<organism evidence="1 2">
    <name type="scientific">Acinetobacter johnsonii SH046</name>
    <dbReference type="NCBI Taxonomy" id="575586"/>
    <lineage>
        <taxon>Bacteria</taxon>
        <taxon>Pseudomonadati</taxon>
        <taxon>Pseudomonadota</taxon>
        <taxon>Gammaproteobacteria</taxon>
        <taxon>Moraxellales</taxon>
        <taxon>Moraxellaceae</taxon>
        <taxon>Acinetobacter</taxon>
    </lineage>
</organism>
<dbReference type="eggNOG" id="ENOG5031UFT">
    <property type="taxonomic scope" value="Bacteria"/>
</dbReference>
<protein>
    <recommendedName>
        <fullName evidence="3">TIR domain-containing protein</fullName>
    </recommendedName>
</protein>
<accession>D0SBA0</accession>
<sequence>MQYSWSYPLIDIITPPLAIHFVWHHADNESFKKYCQPFRRFLTRDIERPFSRELNIPTFFYSSLSEIPSYPISLAQRNIVFICMSENTLTDERWIDFYKNFPVDQSLSLIPVAFDINGLKHCNHQGALLKRNALRLYEFGLADDDQTRELESILKLLHELYRFGFVDTESPSVGSDTSIHLFLSHAKKGEMGEIYAKAIKHYIDTTNMKNFFDASEISVGYQFDTEIISHIHKSTLIAITTDAYSSRYWCQREILEAKKNNRPIISVNCLQVYEDRIFPPAANVPCVHIAPTDQPTKFEILNILVAALTETIRFNFSISLLEYYKQQLWIDSTAIALARPPEIQQIVSLRSTLNESEILKICYPEPPIYAEEIDWLEFLKVKPSTPLWAVGDSNTQNKKIGISISEYGEDFENIHIHEDELKRFSQELVRHLLVRGNTIIFGGDLRKDGFTEFLLDEASILQNRLPEREFKVENHLAWPLHITNDLSKWKIKYDQIISQIKYGIPDDIDGQVDESVFLPPTDSFSKFIWSRSLTFMREQSISNSDIRVFAGGRPKGYKGKMPGVLEELLISIEYNKPIYLVGGLGGIIKDICMIISGDTIPETLTLDWQLSNNEGYDELIDYLSQQGYEINYFDFIAKIKSIDIDHLASLAGLSVVDYRKLMKTPFIDEVIHLILKGVKKIA</sequence>
<dbReference type="EMBL" id="GG704965">
    <property type="protein sequence ID" value="EEY96432.1"/>
    <property type="molecule type" value="Genomic_DNA"/>
</dbReference>
<dbReference type="Gene3D" id="3.40.50.10140">
    <property type="entry name" value="Toll/interleukin-1 receptor homology (TIR) domain"/>
    <property type="match status" value="1"/>
</dbReference>